<dbReference type="STRING" id="1479485.DA73_0218430"/>
<feature type="coiled-coil region" evidence="1">
    <location>
        <begin position="1480"/>
        <end position="1507"/>
    </location>
</feature>
<feature type="coiled-coil region" evidence="1">
    <location>
        <begin position="1226"/>
        <end position="1298"/>
    </location>
</feature>
<accession>A0A0C1R459</accession>
<dbReference type="EMBL" id="JHEG02000048">
    <property type="protein sequence ID" value="KIE10518.1"/>
    <property type="molecule type" value="Genomic_DNA"/>
</dbReference>
<keyword evidence="1" id="KW-0175">Coiled coil</keyword>
<organism evidence="2">
    <name type="scientific">Tolypothrix bouteillei VB521301</name>
    <dbReference type="NCBI Taxonomy" id="1479485"/>
    <lineage>
        <taxon>Bacteria</taxon>
        <taxon>Bacillati</taxon>
        <taxon>Cyanobacteriota</taxon>
        <taxon>Cyanophyceae</taxon>
        <taxon>Nostocales</taxon>
        <taxon>Tolypothrichaceae</taxon>
        <taxon>Tolypothrix</taxon>
    </lineage>
</organism>
<reference evidence="2" key="1">
    <citation type="journal article" date="2015" name="Genome Announc.">
        <title>Draft Genome Sequence of Tolypothrix boutellei Strain VB521301.</title>
        <authorList>
            <person name="Chandrababunaidu M.M."/>
            <person name="Singh D."/>
            <person name="Sen D."/>
            <person name="Bhan S."/>
            <person name="Das S."/>
            <person name="Gupta A."/>
            <person name="Adhikary S.P."/>
            <person name="Tripathy S."/>
        </authorList>
    </citation>
    <scope>NUCLEOTIDE SEQUENCE</scope>
    <source>
        <strain evidence="2">VB521301</strain>
    </source>
</reference>
<name>A0A0C1R459_9CYAN</name>
<evidence type="ECO:0000313" key="2">
    <source>
        <dbReference type="EMBL" id="KIE10518.1"/>
    </source>
</evidence>
<protein>
    <submittedName>
        <fullName evidence="2">Uncharacterized protein</fullName>
    </submittedName>
</protein>
<sequence length="1818" mass="209839">MQKCKEESQRLISNSILNLPFSMLLNQLVKINETALVANAVTFELMEDKDKNLRLCQGFVFNYESDPKKINSSTVGVLRALRNSFHSPSEPNVHLMVQDYGKGKSHFALAVANFFQKPYDSEEVRGVLQQIEYATSASSPILEDLKQYKKRGRNLVICLSGDKPIDLHKHFLKAVKKTLEAEEIVSSLGQQVCRLPLEYLENLTPEQRQEAEEYLSELGNPEGDIDSIIQLLRDDNYEVISLVKEISRKLTRTGIPLDFETNVDIEAILADLITNFCMGVNPRYQGILILFDELYNYLQMWASDPVRAGSTALQNITNICERFKGKIALLSLTQRRPGRVTPLKNVEDYNRLVSRLELLPSTYEPAASLELVLNSLLKQEEKTAAWQEFLSKWRSTLLATNTTIFQKRTANYYQNRNWTDTQFFQNITVGCYPLHPLTSYLLCNLDFTQGRTAIQFVQEDVKRFIQEQTVENNSSLNLIYPVALVDAFESNFANPEANSEYSSLYSNYNNSATKVKASADADRNEMLVLKALLLFYASRGKLTKLDRERHEDILSLLTGLSATTVKLALDKLCQIREVIFLNEADNTYCFYSGGFGIDELRRRIKEETANKSATLESVARHCQLYIDRDLGGDTTPTRFIESNRLCSEDWCFQNKVFTVTKLKQTLSGKQTVKSIDTSGIVAYVIGESAEELLALRREVSQVLEHSPVKGQVVVAISSQPIEKLARLLQENSVLEKKSVQDFGAAVSQLKQQYQKQILDTTSEIFKSSTYHCYIEDKIPTSDRNYLSPIVSAVLQEQYPFVPPVDKVDKMALKSSAGSEVISFVSKRLLENDLRPQAFPRKSYENVVNPVFVNSWRLLKATSQKYSVVVPSHRNIRVAWDKISEITDLGDKTENSVEIVKIWETLSRPPYGYNEYTFTILFTAWLAYHRAEVSLKGGFGIPQKKSEMVQIRTEPLKNWASTNVFDKPKDFVNIWIKNGRTYLIRRLPVAYPEVPNSINWEQARQFIQDIENYLSNPSDPTKVSELKTTQDKLRKGVARLEQLMEPVVEVDNLLQINNFTQTDIETLLLICSQLQEPLSVIAEDNLSICPTAQQTTKHGEAMQAAIEKIGQFLEVEKARSQSLNTQAECGAYKANIQRLLERIRLVSSLPIRFLETLQSAIQASDIRLAEIEEQAKVNNYLERIENLYRSLSTLATQNEYVDIQNQIESLVISVPSVRETSTYRNIIQSLEEKQNELFTQIAAWEDRFTSSLSLIEAMHLSQSINRQLNRFNDESRQRLNNLLERLNRIVLERQNEEQSAERIHNLLDDGRQYLQNITNNQDLFDAFKAYQELTQLSFSFLAGFVSLEEQQVLEQLKSEGYTVISHKFSQVFEDCQQPIQQESKYNELKKILQKLRDIVFRNEQFSGLHNNFEEASRNLERQYEEWQKKQQDRKTLESIRQYTIAKTNTISLCEEALEAIAILQNNLNSPEQFTQEINKLLKQFRDKAIEYKNNLQNLRDRLSQLETSQQINQLREEYAKLDFVFKDSTEYPTYQQLQTQINLVLEDLEHLRHWENLYQQSQSIAACDRTLATLADGQANLHNIERFRPKFQKWQEQLLQRKQGYIGQLDELQRKLPTIKTLKEAQKLQGELATKLAYYRESQEEQRYQAICAEVSLLIELLQISTIQKLDTIAACQAERERLLQWRQHKENMTPTVQTVFDSMLTNLNGTQQQIENQQKEAAKIWLDNLETQSTRLEEYTNASKKLTSANELYKQIRQQKRQHEGILEPEQKQILEQMINLCVEIQNQDTESQIITLFERLPRKKQEGLLKKLEGYLK</sequence>
<proteinExistence type="predicted"/>
<gene>
    <name evidence="2" type="ORF">DA73_0218430</name>
</gene>
<evidence type="ECO:0000256" key="1">
    <source>
        <dbReference type="SAM" id="Coils"/>
    </source>
</evidence>
<comment type="caution">
    <text evidence="2">The sequence shown here is derived from an EMBL/GenBank/DDBJ whole genome shotgun (WGS) entry which is preliminary data.</text>
</comment>
<feature type="coiled-coil region" evidence="1">
    <location>
        <begin position="1700"/>
        <end position="1759"/>
    </location>
</feature>